<organism evidence="2 3">
    <name type="scientific">Turnera subulata</name>
    <dbReference type="NCBI Taxonomy" id="218843"/>
    <lineage>
        <taxon>Eukaryota</taxon>
        <taxon>Viridiplantae</taxon>
        <taxon>Streptophyta</taxon>
        <taxon>Embryophyta</taxon>
        <taxon>Tracheophyta</taxon>
        <taxon>Spermatophyta</taxon>
        <taxon>Magnoliopsida</taxon>
        <taxon>eudicotyledons</taxon>
        <taxon>Gunneridae</taxon>
        <taxon>Pentapetalae</taxon>
        <taxon>rosids</taxon>
        <taxon>fabids</taxon>
        <taxon>Malpighiales</taxon>
        <taxon>Passifloraceae</taxon>
        <taxon>Turnera</taxon>
    </lineage>
</organism>
<dbReference type="GO" id="GO:0005886">
    <property type="term" value="C:plasma membrane"/>
    <property type="evidence" value="ECO:0007669"/>
    <property type="project" value="UniProtKB-UniRule"/>
</dbReference>
<gene>
    <name evidence="2" type="ORF">Tsubulata_016794</name>
</gene>
<dbReference type="PIRSF" id="PIRSF012939">
    <property type="entry name" value="Transpt_NO3_Nar2"/>
    <property type="match status" value="1"/>
</dbReference>
<dbReference type="GO" id="GO:0010167">
    <property type="term" value="P:response to nitrate"/>
    <property type="evidence" value="ECO:0007669"/>
    <property type="project" value="UniProtKB-UniRule"/>
</dbReference>
<keyword evidence="1" id="KW-1133">Transmembrane helix</keyword>
<keyword evidence="1" id="KW-0732">Signal</keyword>
<feature type="transmembrane region" description="Helical" evidence="1">
    <location>
        <begin position="174"/>
        <end position="196"/>
    </location>
</feature>
<evidence type="ECO:0000313" key="2">
    <source>
        <dbReference type="EMBL" id="KAJ4827202.1"/>
    </source>
</evidence>
<keyword evidence="3" id="KW-1185">Reference proteome</keyword>
<feature type="signal peptide" evidence="1">
    <location>
        <begin position="1"/>
        <end position="22"/>
    </location>
</feature>
<keyword evidence="1" id="KW-0534">Nitrate assimilation</keyword>
<dbReference type="PANTHER" id="PTHR34806:SF1">
    <property type="entry name" value="HIGH-AFFINITY NITRATE TRANSPORTER 3.1"/>
    <property type="match status" value="1"/>
</dbReference>
<proteinExistence type="inferred from homology"/>
<dbReference type="AlphaFoldDB" id="A0A9Q0F9F4"/>
<dbReference type="InterPro" id="IPR016605">
    <property type="entry name" value="Transptr_NO3_Nar2"/>
</dbReference>
<comment type="caution">
    <text evidence="2">The sequence shown here is derived from an EMBL/GenBank/DDBJ whole genome shotgun (WGS) entry which is preliminary data.</text>
</comment>
<dbReference type="PANTHER" id="PTHR34806">
    <property type="entry name" value="HIGH-AFFINITY NITRATE TRANSPORTER 3.2"/>
    <property type="match status" value="1"/>
</dbReference>
<reference evidence="2" key="1">
    <citation type="submission" date="2022-02" db="EMBL/GenBank/DDBJ databases">
        <authorList>
            <person name="Henning P.M."/>
            <person name="McCubbin A.G."/>
            <person name="Shore J.S."/>
        </authorList>
    </citation>
    <scope>NUCLEOTIDE SEQUENCE</scope>
    <source>
        <strain evidence="2">F60SS</strain>
        <tissue evidence="2">Leaves</tissue>
    </source>
</reference>
<name>A0A9Q0F9F4_9ROSI</name>
<comment type="function">
    <text evidence="1">Involved in nitrate transport.</text>
</comment>
<evidence type="ECO:0000256" key="1">
    <source>
        <dbReference type="PIRNR" id="PIRNR012939"/>
    </source>
</evidence>
<dbReference type="GO" id="GO:0042128">
    <property type="term" value="P:nitrate assimilation"/>
    <property type="evidence" value="ECO:0007669"/>
    <property type="project" value="UniProtKB-UniRule"/>
</dbReference>
<keyword evidence="1" id="KW-0472">Membrane</keyword>
<comment type="similarity">
    <text evidence="1">Belongs to the NAR2 family.</text>
</comment>
<accession>A0A9Q0F9F4</accession>
<evidence type="ECO:0000313" key="3">
    <source>
        <dbReference type="Proteomes" id="UP001141552"/>
    </source>
</evidence>
<dbReference type="Proteomes" id="UP001141552">
    <property type="component" value="Unassembled WGS sequence"/>
</dbReference>
<dbReference type="Pfam" id="PF16974">
    <property type="entry name" value="NAR2"/>
    <property type="match status" value="1"/>
</dbReference>
<keyword evidence="1" id="KW-1003">Cell membrane</keyword>
<dbReference type="OrthoDB" id="2015470at2759"/>
<keyword evidence="1" id="KW-0812">Transmembrane</keyword>
<protein>
    <recommendedName>
        <fullName evidence="1">High-affinity nitrate transporter</fullName>
    </recommendedName>
</protein>
<dbReference type="GO" id="GO:0015112">
    <property type="term" value="F:nitrate transmembrane transporter activity"/>
    <property type="evidence" value="ECO:0007669"/>
    <property type="project" value="TreeGrafter"/>
</dbReference>
<feature type="chain" id="PRO_5040557507" description="High-affinity nitrate transporter" evidence="1">
    <location>
        <begin position="23"/>
        <end position="206"/>
    </location>
</feature>
<dbReference type="EMBL" id="JAKUCV010006466">
    <property type="protein sequence ID" value="KAJ4827202.1"/>
    <property type="molecule type" value="Genomic_DNA"/>
</dbReference>
<sequence length="206" mass="22785">MASLRLLLASLVLSSLLCSTYANVLFSSLKRTLIVTASPPQGAVLKAGVDKITVTWGLNQTLPAGTDSAYKTIKVKLCYAPISQKDRAWRKTEDKLSKDKTCPHKIVAKPYNSANKTVQSFEWLVERDVPTATYFVRAYALDSAEDEVGYGQTTDVHKATSLFQIQAITGRHTTMDICSICFSAFAVVSLFGFFFNEKRRAKKGEK</sequence>
<reference evidence="2" key="2">
    <citation type="journal article" date="2023" name="Plants (Basel)">
        <title>Annotation of the Turnera subulata (Passifloraceae) Draft Genome Reveals the S-Locus Evolved after the Divergence of Turneroideae from Passifloroideae in a Stepwise Manner.</title>
        <authorList>
            <person name="Henning P.M."/>
            <person name="Roalson E.H."/>
            <person name="Mir W."/>
            <person name="McCubbin A.G."/>
            <person name="Shore J.S."/>
        </authorList>
    </citation>
    <scope>NUCLEOTIDE SEQUENCE</scope>
    <source>
        <strain evidence="2">F60SS</strain>
    </source>
</reference>